<dbReference type="Gene3D" id="1.10.357.10">
    <property type="entry name" value="Tetracycline Repressor, domain 2"/>
    <property type="match status" value="1"/>
</dbReference>
<feature type="DNA-binding region" description="H-T-H motif" evidence="4">
    <location>
        <begin position="31"/>
        <end position="50"/>
    </location>
</feature>
<name>A0A7W7LR67_9ACTN</name>
<evidence type="ECO:0000313" key="7">
    <source>
        <dbReference type="Proteomes" id="UP000556084"/>
    </source>
</evidence>
<evidence type="ECO:0000259" key="5">
    <source>
        <dbReference type="PROSITE" id="PS50977"/>
    </source>
</evidence>
<proteinExistence type="predicted"/>
<evidence type="ECO:0000256" key="2">
    <source>
        <dbReference type="ARBA" id="ARBA00023125"/>
    </source>
</evidence>
<dbReference type="SUPFAM" id="SSF46689">
    <property type="entry name" value="Homeodomain-like"/>
    <property type="match status" value="1"/>
</dbReference>
<protein>
    <submittedName>
        <fullName evidence="6">AcrR family transcriptional regulator</fullName>
    </submittedName>
</protein>
<dbReference type="PANTHER" id="PTHR30055">
    <property type="entry name" value="HTH-TYPE TRANSCRIPTIONAL REGULATOR RUTR"/>
    <property type="match status" value="1"/>
</dbReference>
<accession>A0A7W7LR67</accession>
<evidence type="ECO:0000313" key="6">
    <source>
        <dbReference type="EMBL" id="MBB4894236.1"/>
    </source>
</evidence>
<dbReference type="PROSITE" id="PS50977">
    <property type="entry name" value="HTH_TETR_2"/>
    <property type="match status" value="1"/>
</dbReference>
<keyword evidence="2 4" id="KW-0238">DNA-binding</keyword>
<keyword evidence="7" id="KW-1185">Reference proteome</keyword>
<dbReference type="EMBL" id="JACHJH010000004">
    <property type="protein sequence ID" value="MBB4894236.1"/>
    <property type="molecule type" value="Genomic_DNA"/>
</dbReference>
<gene>
    <name evidence="6" type="ORF">FHS39_003270</name>
</gene>
<reference evidence="6 7" key="1">
    <citation type="submission" date="2020-08" db="EMBL/GenBank/DDBJ databases">
        <title>Genomic Encyclopedia of Type Strains, Phase III (KMG-III): the genomes of soil and plant-associated and newly described type strains.</title>
        <authorList>
            <person name="Whitman W."/>
        </authorList>
    </citation>
    <scope>NUCLEOTIDE SEQUENCE [LARGE SCALE GENOMIC DNA]</scope>
    <source>
        <strain evidence="6 7">CECT 3266</strain>
    </source>
</reference>
<dbReference type="GO" id="GO:0000976">
    <property type="term" value="F:transcription cis-regulatory region binding"/>
    <property type="evidence" value="ECO:0007669"/>
    <property type="project" value="TreeGrafter"/>
</dbReference>
<sequence>MARQDRAVRTRAALIETAAGEFARHGYAGAALSRISRAAGASTGALTFHFDSKGDLAAAVVEQAVTAGRTVVEEATAGHAAPLRQLTAVVLGLAEKAEDDIAVRCAVRLEREALAEAESWREVWWPVVGRLAEDACRLGELPTTASPSGVVGLAALFIRSIGIHHGPGTGAAHLARLWLMTQPGAAAGPL</sequence>
<dbReference type="GO" id="GO:0003700">
    <property type="term" value="F:DNA-binding transcription factor activity"/>
    <property type="evidence" value="ECO:0007669"/>
    <property type="project" value="TreeGrafter"/>
</dbReference>
<dbReference type="InterPro" id="IPR009057">
    <property type="entry name" value="Homeodomain-like_sf"/>
</dbReference>
<keyword evidence="1" id="KW-0805">Transcription regulation</keyword>
<organism evidence="6 7">
    <name type="scientific">Streptomyces olivoverticillatus</name>
    <dbReference type="NCBI Taxonomy" id="66427"/>
    <lineage>
        <taxon>Bacteria</taxon>
        <taxon>Bacillati</taxon>
        <taxon>Actinomycetota</taxon>
        <taxon>Actinomycetes</taxon>
        <taxon>Kitasatosporales</taxon>
        <taxon>Streptomycetaceae</taxon>
        <taxon>Streptomyces</taxon>
    </lineage>
</organism>
<dbReference type="InterPro" id="IPR001647">
    <property type="entry name" value="HTH_TetR"/>
</dbReference>
<feature type="domain" description="HTH tetR-type" evidence="5">
    <location>
        <begin position="8"/>
        <end position="68"/>
    </location>
</feature>
<dbReference type="RefSeq" id="WP_184350047.1">
    <property type="nucleotide sequence ID" value="NZ_JACHJH010000004.1"/>
</dbReference>
<dbReference type="InterPro" id="IPR050109">
    <property type="entry name" value="HTH-type_TetR-like_transc_reg"/>
</dbReference>
<evidence type="ECO:0000256" key="3">
    <source>
        <dbReference type="ARBA" id="ARBA00023163"/>
    </source>
</evidence>
<dbReference type="PANTHER" id="PTHR30055:SF234">
    <property type="entry name" value="HTH-TYPE TRANSCRIPTIONAL REGULATOR BETI"/>
    <property type="match status" value="1"/>
</dbReference>
<comment type="caution">
    <text evidence="6">The sequence shown here is derived from an EMBL/GenBank/DDBJ whole genome shotgun (WGS) entry which is preliminary data.</text>
</comment>
<dbReference type="Pfam" id="PF00440">
    <property type="entry name" value="TetR_N"/>
    <property type="match status" value="1"/>
</dbReference>
<dbReference type="Proteomes" id="UP000556084">
    <property type="component" value="Unassembled WGS sequence"/>
</dbReference>
<dbReference type="PRINTS" id="PR00455">
    <property type="entry name" value="HTHTETR"/>
</dbReference>
<evidence type="ECO:0000256" key="4">
    <source>
        <dbReference type="PROSITE-ProRule" id="PRU00335"/>
    </source>
</evidence>
<evidence type="ECO:0000256" key="1">
    <source>
        <dbReference type="ARBA" id="ARBA00023015"/>
    </source>
</evidence>
<dbReference type="AlphaFoldDB" id="A0A7W7LR67"/>
<keyword evidence="3" id="KW-0804">Transcription</keyword>